<evidence type="ECO:0000313" key="1">
    <source>
        <dbReference type="EMBL" id="OBZ68643.1"/>
    </source>
</evidence>
<protein>
    <submittedName>
        <fullName evidence="1">Uncharacterized protein</fullName>
    </submittedName>
</protein>
<evidence type="ECO:0000313" key="2">
    <source>
        <dbReference type="Proteomes" id="UP000092993"/>
    </source>
</evidence>
<dbReference type="OMA" id="TKTIFPW"/>
<reference evidence="1 2" key="1">
    <citation type="submission" date="2016-03" db="EMBL/GenBank/DDBJ databases">
        <title>Whole genome sequencing of Grifola frondosa 9006-11.</title>
        <authorList>
            <person name="Min B."/>
            <person name="Park H."/>
            <person name="Kim J.-G."/>
            <person name="Cho H."/>
            <person name="Oh Y.-L."/>
            <person name="Kong W.-S."/>
            <person name="Choi I.-G."/>
        </authorList>
    </citation>
    <scope>NUCLEOTIDE SEQUENCE [LARGE SCALE GENOMIC DNA]</scope>
    <source>
        <strain evidence="1 2">9006-11</strain>
    </source>
</reference>
<dbReference type="AlphaFoldDB" id="A0A1C7LV41"/>
<keyword evidence="2" id="KW-1185">Reference proteome</keyword>
<dbReference type="Proteomes" id="UP000092993">
    <property type="component" value="Unassembled WGS sequence"/>
</dbReference>
<dbReference type="EMBL" id="LUGG01000019">
    <property type="protein sequence ID" value="OBZ68643.1"/>
    <property type="molecule type" value="Genomic_DNA"/>
</dbReference>
<dbReference type="OrthoDB" id="2717234at2759"/>
<name>A0A1C7LV41_GRIFR</name>
<organism evidence="1 2">
    <name type="scientific">Grifola frondosa</name>
    <name type="common">Maitake</name>
    <name type="synonym">Polyporus frondosus</name>
    <dbReference type="NCBI Taxonomy" id="5627"/>
    <lineage>
        <taxon>Eukaryota</taxon>
        <taxon>Fungi</taxon>
        <taxon>Dikarya</taxon>
        <taxon>Basidiomycota</taxon>
        <taxon>Agaricomycotina</taxon>
        <taxon>Agaricomycetes</taxon>
        <taxon>Polyporales</taxon>
        <taxon>Grifolaceae</taxon>
        <taxon>Grifola</taxon>
    </lineage>
</organism>
<comment type="caution">
    <text evidence="1">The sequence shown here is derived from an EMBL/GenBank/DDBJ whole genome shotgun (WGS) entry which is preliminary data.</text>
</comment>
<gene>
    <name evidence="1" type="ORF">A0H81_11257</name>
</gene>
<sequence>MRTAPVPPPIDTDITRSVGLGCPTESDVGPAWSQSQNAAFIRPQTAPEISEVLAGSFIAFQFDEGYAKDKKTFFPLGRYIGLVVASDVYKSGDDGRWNEELTVKFVARGPPEIEGCKKHYMPIASSSSDVGETPLKTNDLLPRPNIVQWTTFGARLHIRMLHDDPNSLKFALQDDELERFEDRAGRTRKLLPGFPSRGKAIHLRSHCLSLRGLDEHPRNTVE</sequence>
<accession>A0A1C7LV41</accession>
<proteinExistence type="predicted"/>